<feature type="transmembrane region" description="Helical" evidence="1">
    <location>
        <begin position="22"/>
        <end position="41"/>
    </location>
</feature>
<reference evidence="2 3" key="2">
    <citation type="submission" date="2018-11" db="EMBL/GenBank/DDBJ databases">
        <authorList>
            <consortium name="Pathogen Informatics"/>
        </authorList>
    </citation>
    <scope>NUCLEOTIDE SEQUENCE [LARGE SCALE GENOMIC DNA]</scope>
    <source>
        <strain evidence="2 3">NST_G2</strain>
    </source>
</reference>
<gene>
    <name evidence="2" type="ORF">SSLN_LOCUS13613</name>
</gene>
<dbReference type="Proteomes" id="UP000275846">
    <property type="component" value="Unassembled WGS sequence"/>
</dbReference>
<organism evidence="4">
    <name type="scientific">Schistocephalus solidus</name>
    <name type="common">Tapeworm</name>
    <dbReference type="NCBI Taxonomy" id="70667"/>
    <lineage>
        <taxon>Eukaryota</taxon>
        <taxon>Metazoa</taxon>
        <taxon>Spiralia</taxon>
        <taxon>Lophotrochozoa</taxon>
        <taxon>Platyhelminthes</taxon>
        <taxon>Cestoda</taxon>
        <taxon>Eucestoda</taxon>
        <taxon>Diphyllobothriidea</taxon>
        <taxon>Diphyllobothriidae</taxon>
        <taxon>Schistocephalus</taxon>
    </lineage>
</organism>
<keyword evidence="1" id="KW-0812">Transmembrane</keyword>
<dbReference type="WBParaSite" id="SSLN_0001412801-mRNA-1">
    <property type="protein sequence ID" value="SSLN_0001412801-mRNA-1"/>
    <property type="gene ID" value="SSLN_0001412801"/>
</dbReference>
<evidence type="ECO:0000313" key="4">
    <source>
        <dbReference type="WBParaSite" id="SSLN_0001412801-mRNA-1"/>
    </source>
</evidence>
<dbReference type="AlphaFoldDB" id="A0A183TAW5"/>
<keyword evidence="1" id="KW-0472">Membrane</keyword>
<reference evidence="4" key="1">
    <citation type="submission" date="2016-06" db="UniProtKB">
        <authorList>
            <consortium name="WormBaseParasite"/>
        </authorList>
    </citation>
    <scope>IDENTIFICATION</scope>
</reference>
<name>A0A183TAW5_SCHSO</name>
<keyword evidence="3" id="KW-1185">Reference proteome</keyword>
<dbReference type="OrthoDB" id="425014at2759"/>
<dbReference type="EMBL" id="UYSU01038222">
    <property type="protein sequence ID" value="VDL99998.1"/>
    <property type="molecule type" value="Genomic_DNA"/>
</dbReference>
<proteinExistence type="predicted"/>
<protein>
    <submittedName>
        <fullName evidence="4">Transmembrane protein</fullName>
    </submittedName>
</protein>
<evidence type="ECO:0000313" key="2">
    <source>
        <dbReference type="EMBL" id="VDL99998.1"/>
    </source>
</evidence>
<keyword evidence="1" id="KW-1133">Transmembrane helix</keyword>
<evidence type="ECO:0000256" key="1">
    <source>
        <dbReference type="SAM" id="Phobius"/>
    </source>
</evidence>
<accession>A0A183TAW5</accession>
<sequence>MDNGATSKAFAVTNAVKQGCVLAFNLFSVVFAAMLMVAYRLERRRFRITYRMDGQLLNRRRINSIRIYPRPPLR</sequence>
<evidence type="ECO:0000313" key="3">
    <source>
        <dbReference type="Proteomes" id="UP000275846"/>
    </source>
</evidence>